<organism evidence="2 3">
    <name type="scientific">Pythium insidiosum</name>
    <name type="common">Pythiosis disease agent</name>
    <dbReference type="NCBI Taxonomy" id="114742"/>
    <lineage>
        <taxon>Eukaryota</taxon>
        <taxon>Sar</taxon>
        <taxon>Stramenopiles</taxon>
        <taxon>Oomycota</taxon>
        <taxon>Peronosporomycetes</taxon>
        <taxon>Pythiales</taxon>
        <taxon>Pythiaceae</taxon>
        <taxon>Pythium</taxon>
    </lineage>
</organism>
<evidence type="ECO:0000256" key="1">
    <source>
        <dbReference type="SAM" id="MobiDB-lite"/>
    </source>
</evidence>
<name>A0AAD5LX68_PYTIN</name>
<keyword evidence="3" id="KW-1185">Reference proteome</keyword>
<accession>A0AAD5LX68</accession>
<gene>
    <name evidence="2" type="ORF">P43SY_009474</name>
</gene>
<dbReference type="EMBL" id="JAKCXM010000290">
    <property type="protein sequence ID" value="KAJ0396565.1"/>
    <property type="molecule type" value="Genomic_DNA"/>
</dbReference>
<dbReference type="AlphaFoldDB" id="A0AAD5LX68"/>
<feature type="region of interest" description="Disordered" evidence="1">
    <location>
        <begin position="1"/>
        <end position="32"/>
    </location>
</feature>
<protein>
    <submittedName>
        <fullName evidence="2">Uncharacterized protein</fullName>
    </submittedName>
</protein>
<evidence type="ECO:0000313" key="2">
    <source>
        <dbReference type="EMBL" id="KAJ0396565.1"/>
    </source>
</evidence>
<comment type="caution">
    <text evidence="2">The sequence shown here is derived from an EMBL/GenBank/DDBJ whole genome shotgun (WGS) entry which is preliminary data.</text>
</comment>
<evidence type="ECO:0000313" key="3">
    <source>
        <dbReference type="Proteomes" id="UP001209570"/>
    </source>
</evidence>
<proteinExistence type="predicted"/>
<dbReference type="Proteomes" id="UP001209570">
    <property type="component" value="Unassembled WGS sequence"/>
</dbReference>
<reference evidence="2" key="1">
    <citation type="submission" date="2021-12" db="EMBL/GenBank/DDBJ databases">
        <title>Prjna785345.</title>
        <authorList>
            <person name="Rujirawat T."/>
            <person name="Krajaejun T."/>
        </authorList>
    </citation>
    <scope>NUCLEOTIDE SEQUENCE</scope>
    <source>
        <strain evidence="2">Pi057C3</strain>
    </source>
</reference>
<sequence length="309" mass="34245">MDPARTSDTLPLPPARRHRRHTHESSEQPTASLRRIGEALLLAQNRARVSAERANRCERILRTVLSQANLPSAAVLHELQDEYPRSMSLDALSDWDLVNDVTLAIRPSPALPLFSMYSDPAATSTTATVARRSEEEHVTFALSMTHAHGIPHTLATVGRDDDRDDLHTVARAVVLNLHVAARNAKRRISKLEAPVGSCRQVAGRGPVWFAVDGWFIRLVHLEVYGGFRPWQFVTGVVLGVIAGFLGTRRILRRPPAKMAPLIQDKTRRACLADRRDELAKLQLAASRLPVAFAMEDMSYLLPSAVEVTS</sequence>